<dbReference type="InterPro" id="IPR036236">
    <property type="entry name" value="Znf_C2H2_sf"/>
</dbReference>
<dbReference type="GO" id="GO:0008270">
    <property type="term" value="F:zinc ion binding"/>
    <property type="evidence" value="ECO:0007669"/>
    <property type="project" value="UniProtKB-KW"/>
</dbReference>
<feature type="compositionally biased region" description="Polar residues" evidence="2">
    <location>
        <begin position="561"/>
        <end position="571"/>
    </location>
</feature>
<dbReference type="PROSITE" id="PS50157">
    <property type="entry name" value="ZINC_FINGER_C2H2_2"/>
    <property type="match status" value="2"/>
</dbReference>
<feature type="region of interest" description="Disordered" evidence="2">
    <location>
        <begin position="1"/>
        <end position="23"/>
    </location>
</feature>
<dbReference type="OrthoDB" id="654211at2759"/>
<dbReference type="AlphaFoldDB" id="A0A9P4I6W2"/>
<dbReference type="InterPro" id="IPR013087">
    <property type="entry name" value="Znf_C2H2_type"/>
</dbReference>
<dbReference type="EMBL" id="ML978130">
    <property type="protein sequence ID" value="KAF2096080.1"/>
    <property type="molecule type" value="Genomic_DNA"/>
</dbReference>
<evidence type="ECO:0000313" key="4">
    <source>
        <dbReference type="EMBL" id="KAF2096080.1"/>
    </source>
</evidence>
<feature type="region of interest" description="Disordered" evidence="2">
    <location>
        <begin position="501"/>
        <end position="590"/>
    </location>
</feature>
<sequence>MAHRRGRTPPSLNSPADVHPEDFEKLVEIHQRYSEEVVQRASVRAIPEARRRSQISDFSFPATSRSPSRLEFHRASVASSPQLHFSDNHRFSAASTSSSYSHTSTAGDSGQSGIFLAPPSISGRLRTQSSDATVEAIPASVDPSNRPPTSIHVPEAQSERPRMQRRQDTIKNYVCTYCNKDFGGKSDWKRHETTFHEPQYTWQCPVCNRSFNSKRKFSTHHTRDHDCPEDCEHQTEAQKSLPAKRAYGCGFQSCNQVLYSWDERCNHVAKHFEDGELKDNWNYSMVIKNLLRQDKLADSWRRFLTDYYGPRELWPQLAWRQVDTRELKERLEFGTFGDVAEILQEAHQLAVGNNQSRPELPRSMSDPLPGSADAITVNPFSENVTLEHQSRMDQMGVGGATVSPEHPAALAAEMYPGATLADASNYAQYYQTVTPPGEVGSLAAHSYHSLPQANQPPVYQQMQYTEQVGFQTPYQMAHPVPFPPVPSNNILASDAFYSPRPIMQTHRPSLPPQPQSAPPVPPTPPHTSQYERSRSRSTRQSLGKRMFGLSSRKSSDIHAQRAQSEQPSQSPIDEIESGYLPGAYHPDSFF</sequence>
<gene>
    <name evidence="4" type="ORF">NA57DRAFT_59142</name>
</gene>
<feature type="region of interest" description="Disordered" evidence="2">
    <location>
        <begin position="94"/>
        <end position="122"/>
    </location>
</feature>
<keyword evidence="1" id="KW-0862">Zinc</keyword>
<reference evidence="4" key="1">
    <citation type="journal article" date="2020" name="Stud. Mycol.">
        <title>101 Dothideomycetes genomes: a test case for predicting lifestyles and emergence of pathogens.</title>
        <authorList>
            <person name="Haridas S."/>
            <person name="Albert R."/>
            <person name="Binder M."/>
            <person name="Bloem J."/>
            <person name="Labutti K."/>
            <person name="Salamov A."/>
            <person name="Andreopoulos B."/>
            <person name="Baker S."/>
            <person name="Barry K."/>
            <person name="Bills G."/>
            <person name="Bluhm B."/>
            <person name="Cannon C."/>
            <person name="Castanera R."/>
            <person name="Culley D."/>
            <person name="Daum C."/>
            <person name="Ezra D."/>
            <person name="Gonzalez J."/>
            <person name="Henrissat B."/>
            <person name="Kuo A."/>
            <person name="Liang C."/>
            <person name="Lipzen A."/>
            <person name="Lutzoni F."/>
            <person name="Magnuson J."/>
            <person name="Mondo S."/>
            <person name="Nolan M."/>
            <person name="Ohm R."/>
            <person name="Pangilinan J."/>
            <person name="Park H.-J."/>
            <person name="Ramirez L."/>
            <person name="Alfaro M."/>
            <person name="Sun H."/>
            <person name="Tritt A."/>
            <person name="Yoshinaga Y."/>
            <person name="Zwiers L.-H."/>
            <person name="Turgeon B."/>
            <person name="Goodwin S."/>
            <person name="Spatafora J."/>
            <person name="Crous P."/>
            <person name="Grigoriev I."/>
        </authorList>
    </citation>
    <scope>NUCLEOTIDE SEQUENCE</scope>
    <source>
        <strain evidence="4">CBS 133067</strain>
    </source>
</reference>
<comment type="caution">
    <text evidence="4">The sequence shown here is derived from an EMBL/GenBank/DDBJ whole genome shotgun (WGS) entry which is preliminary data.</text>
</comment>
<dbReference type="PROSITE" id="PS00028">
    <property type="entry name" value="ZINC_FINGER_C2H2_1"/>
    <property type="match status" value="2"/>
</dbReference>
<keyword evidence="1" id="KW-0479">Metal-binding</keyword>
<proteinExistence type="predicted"/>
<keyword evidence="1" id="KW-0863">Zinc-finger</keyword>
<feature type="domain" description="C2H2-type" evidence="3">
    <location>
        <begin position="173"/>
        <end position="201"/>
    </location>
</feature>
<protein>
    <recommendedName>
        <fullName evidence="3">C2H2-type domain-containing protein</fullName>
    </recommendedName>
</protein>
<name>A0A9P4I6W2_9PEZI</name>
<feature type="compositionally biased region" description="Low complexity" evidence="2">
    <location>
        <begin position="94"/>
        <end position="106"/>
    </location>
</feature>
<feature type="compositionally biased region" description="Pro residues" evidence="2">
    <location>
        <begin position="509"/>
        <end position="525"/>
    </location>
</feature>
<organism evidence="4 5">
    <name type="scientific">Rhizodiscina lignyota</name>
    <dbReference type="NCBI Taxonomy" id="1504668"/>
    <lineage>
        <taxon>Eukaryota</taxon>
        <taxon>Fungi</taxon>
        <taxon>Dikarya</taxon>
        <taxon>Ascomycota</taxon>
        <taxon>Pezizomycotina</taxon>
        <taxon>Dothideomycetes</taxon>
        <taxon>Pleosporomycetidae</taxon>
        <taxon>Aulographales</taxon>
        <taxon>Rhizodiscinaceae</taxon>
        <taxon>Rhizodiscina</taxon>
    </lineage>
</organism>
<evidence type="ECO:0000313" key="5">
    <source>
        <dbReference type="Proteomes" id="UP000799772"/>
    </source>
</evidence>
<evidence type="ECO:0000259" key="3">
    <source>
        <dbReference type="PROSITE" id="PS50157"/>
    </source>
</evidence>
<evidence type="ECO:0000256" key="2">
    <source>
        <dbReference type="SAM" id="MobiDB-lite"/>
    </source>
</evidence>
<accession>A0A9P4I6W2</accession>
<dbReference type="Gene3D" id="3.30.160.60">
    <property type="entry name" value="Classic Zinc Finger"/>
    <property type="match status" value="1"/>
</dbReference>
<dbReference type="Proteomes" id="UP000799772">
    <property type="component" value="Unassembled WGS sequence"/>
</dbReference>
<dbReference type="SUPFAM" id="SSF57667">
    <property type="entry name" value="beta-beta-alpha zinc fingers"/>
    <property type="match status" value="1"/>
</dbReference>
<keyword evidence="5" id="KW-1185">Reference proteome</keyword>
<evidence type="ECO:0000256" key="1">
    <source>
        <dbReference type="PROSITE-ProRule" id="PRU00042"/>
    </source>
</evidence>
<dbReference type="SMART" id="SM00355">
    <property type="entry name" value="ZnF_C2H2"/>
    <property type="match status" value="3"/>
</dbReference>
<feature type="domain" description="C2H2-type" evidence="3">
    <location>
        <begin position="202"/>
        <end position="230"/>
    </location>
</feature>
<feature type="region of interest" description="Disordered" evidence="2">
    <location>
        <begin position="138"/>
        <end position="165"/>
    </location>
</feature>